<comment type="caution">
    <text evidence="2">The sequence shown here is derived from an EMBL/GenBank/DDBJ whole genome shotgun (WGS) entry which is preliminary data.</text>
</comment>
<keyword evidence="1" id="KW-1133">Transmembrane helix</keyword>
<evidence type="ECO:0000313" key="2">
    <source>
        <dbReference type="EMBL" id="TSE04975.1"/>
    </source>
</evidence>
<dbReference type="RefSeq" id="WP_143918272.1">
    <property type="nucleotide sequence ID" value="NZ_CANMIK010000033.1"/>
</dbReference>
<keyword evidence="1" id="KW-0812">Transmembrane</keyword>
<protein>
    <recommendedName>
        <fullName evidence="4">Class I SAM-dependent methyltransferase</fullName>
    </recommendedName>
</protein>
<name>A0A554VDK1_9FLAO</name>
<dbReference type="AlphaFoldDB" id="A0A554VDK1"/>
<organism evidence="2 3">
    <name type="scientific">Aquimarina algiphila</name>
    <dbReference type="NCBI Taxonomy" id="2047982"/>
    <lineage>
        <taxon>Bacteria</taxon>
        <taxon>Pseudomonadati</taxon>
        <taxon>Bacteroidota</taxon>
        <taxon>Flavobacteriia</taxon>
        <taxon>Flavobacteriales</taxon>
        <taxon>Flavobacteriaceae</taxon>
        <taxon>Aquimarina</taxon>
    </lineage>
</organism>
<dbReference type="InterPro" id="IPR029063">
    <property type="entry name" value="SAM-dependent_MTases_sf"/>
</dbReference>
<keyword evidence="3" id="KW-1185">Reference proteome</keyword>
<evidence type="ECO:0000256" key="1">
    <source>
        <dbReference type="SAM" id="Phobius"/>
    </source>
</evidence>
<keyword evidence="1" id="KW-0472">Membrane</keyword>
<dbReference type="EMBL" id="VLNR01000068">
    <property type="protein sequence ID" value="TSE04975.1"/>
    <property type="molecule type" value="Genomic_DNA"/>
</dbReference>
<reference evidence="2 3" key="1">
    <citation type="submission" date="2019-07" db="EMBL/GenBank/DDBJ databases">
        <title>The draft genome sequence of Aquimarina algiphila M91.</title>
        <authorList>
            <person name="Meng X."/>
        </authorList>
    </citation>
    <scope>NUCLEOTIDE SEQUENCE [LARGE SCALE GENOMIC DNA]</scope>
    <source>
        <strain evidence="2 3">M91</strain>
    </source>
</reference>
<gene>
    <name evidence="2" type="ORF">FOF46_24425</name>
</gene>
<feature type="transmembrane region" description="Helical" evidence="1">
    <location>
        <begin position="196"/>
        <end position="216"/>
    </location>
</feature>
<evidence type="ECO:0000313" key="3">
    <source>
        <dbReference type="Proteomes" id="UP000318833"/>
    </source>
</evidence>
<accession>A0A554VDK1</accession>
<dbReference type="SUPFAM" id="SSF53335">
    <property type="entry name" value="S-adenosyl-L-methionine-dependent methyltransferases"/>
    <property type="match status" value="1"/>
</dbReference>
<dbReference type="Proteomes" id="UP000318833">
    <property type="component" value="Unassembled WGS sequence"/>
</dbReference>
<proteinExistence type="predicted"/>
<evidence type="ECO:0008006" key="4">
    <source>
        <dbReference type="Google" id="ProtNLM"/>
    </source>
</evidence>
<sequence>MKRIQLFEFEDFDWFPNTIRTSMTNLIVVLHKILGTSEVITNLIINIKNRHDFSQIVDLGSGSGGAMLEVIKKINDTNTSELVQLILTDLHPNPDFVNRINNSQLANIIYEQTSIDATNLTETPPGLKTMMNSFHHMPPNQAKNILKSAQDNNEPILIYEMGENFVPTLLWWLFLPLSLAILFIMSLFMTPFVKPLTWQQIVFTYIIPIIPLFYAWDGQASTMRTYTFSDVEHLLKDIKNDTYLWEIKKAKKDNGKKLGYYILGLPK</sequence>
<feature type="transmembrane region" description="Helical" evidence="1">
    <location>
        <begin position="169"/>
        <end position="190"/>
    </location>
</feature>
<dbReference type="OrthoDB" id="117053at2"/>